<sequence length="403" mass="45304">MAVGISVGACVVLILLMILVYFKMKKTIVPGNSMDREGPQGRTGNFLVNDEVIVPSTRDYHGKTTMDELELPLFDFATLAIATNNFSDTNKLGQGGFGCVYKGTLAEGEVVAVKRLSRVCAQGIEELKNEVRLIAKLQHRNLVRVLGCCIEVQEKLLIYEFMENKSLNTFLFEKEKSMKLNWKIRLEIIRGIARGLLYLHQDSRFTIIHRDMKASNILLDKDMNPKISDFGIARIFGSDQTEAETKIVVGTYGYMSPEYMMNGHFSTKSDVFSFGVLILEIVSGKRNRVSSNTTSPLLISQAWNLWNEDNPLKLLDESIDAKFSENEVLRCIEIGLLCVQEQPEDRPTMPKVMLLLSSETVRMPQPKHPGFFISKGNLETVTSSNQDDSMTKNQITLTALDGR</sequence>
<evidence type="ECO:0000313" key="1">
    <source>
        <dbReference type="EMBL" id="KAI3710324.1"/>
    </source>
</evidence>
<evidence type="ECO:0000313" key="2">
    <source>
        <dbReference type="Proteomes" id="UP001055811"/>
    </source>
</evidence>
<proteinExistence type="predicted"/>
<organism evidence="1 2">
    <name type="scientific">Cichorium intybus</name>
    <name type="common">Chicory</name>
    <dbReference type="NCBI Taxonomy" id="13427"/>
    <lineage>
        <taxon>Eukaryota</taxon>
        <taxon>Viridiplantae</taxon>
        <taxon>Streptophyta</taxon>
        <taxon>Embryophyta</taxon>
        <taxon>Tracheophyta</taxon>
        <taxon>Spermatophyta</taxon>
        <taxon>Magnoliopsida</taxon>
        <taxon>eudicotyledons</taxon>
        <taxon>Gunneridae</taxon>
        <taxon>Pentapetalae</taxon>
        <taxon>asterids</taxon>
        <taxon>campanulids</taxon>
        <taxon>Asterales</taxon>
        <taxon>Asteraceae</taxon>
        <taxon>Cichorioideae</taxon>
        <taxon>Cichorieae</taxon>
        <taxon>Cichoriinae</taxon>
        <taxon>Cichorium</taxon>
    </lineage>
</organism>
<comment type="caution">
    <text evidence="1">The sequence shown here is derived from an EMBL/GenBank/DDBJ whole genome shotgun (WGS) entry which is preliminary data.</text>
</comment>
<dbReference type="EMBL" id="CM042015">
    <property type="protein sequence ID" value="KAI3710324.1"/>
    <property type="molecule type" value="Genomic_DNA"/>
</dbReference>
<reference evidence="2" key="1">
    <citation type="journal article" date="2022" name="Mol. Ecol. Resour.">
        <title>The genomes of chicory, endive, great burdock and yacon provide insights into Asteraceae palaeo-polyploidization history and plant inulin production.</title>
        <authorList>
            <person name="Fan W."/>
            <person name="Wang S."/>
            <person name="Wang H."/>
            <person name="Wang A."/>
            <person name="Jiang F."/>
            <person name="Liu H."/>
            <person name="Zhao H."/>
            <person name="Xu D."/>
            <person name="Zhang Y."/>
        </authorList>
    </citation>
    <scope>NUCLEOTIDE SEQUENCE [LARGE SCALE GENOMIC DNA]</scope>
    <source>
        <strain evidence="2">cv. Punajuju</strain>
    </source>
</reference>
<keyword evidence="2" id="KW-1185">Reference proteome</keyword>
<dbReference type="Proteomes" id="UP001055811">
    <property type="component" value="Linkage Group LG07"/>
</dbReference>
<reference evidence="1 2" key="2">
    <citation type="journal article" date="2022" name="Mol. Ecol. Resour.">
        <title>The genomes of chicory, endive, great burdock and yacon provide insights into Asteraceae paleo-polyploidization history and plant inulin production.</title>
        <authorList>
            <person name="Fan W."/>
            <person name="Wang S."/>
            <person name="Wang H."/>
            <person name="Wang A."/>
            <person name="Jiang F."/>
            <person name="Liu H."/>
            <person name="Zhao H."/>
            <person name="Xu D."/>
            <person name="Zhang Y."/>
        </authorList>
    </citation>
    <scope>NUCLEOTIDE SEQUENCE [LARGE SCALE GENOMIC DNA]</scope>
    <source>
        <strain evidence="2">cv. Punajuju</strain>
        <tissue evidence="1">Leaves</tissue>
    </source>
</reference>
<gene>
    <name evidence="1" type="ORF">L2E82_40102</name>
</gene>
<protein>
    <submittedName>
        <fullName evidence="1">Uncharacterized protein</fullName>
    </submittedName>
</protein>
<name>A0ACB9AJB9_CICIN</name>
<accession>A0ACB9AJB9</accession>